<dbReference type="GO" id="GO:0046872">
    <property type="term" value="F:metal ion binding"/>
    <property type="evidence" value="ECO:0007669"/>
    <property type="project" value="UniProtKB-KW"/>
</dbReference>
<reference evidence="4" key="1">
    <citation type="submission" date="2022-01" db="EMBL/GenBank/DDBJ databases">
        <authorList>
            <person name="King R."/>
        </authorList>
    </citation>
    <scope>NUCLEOTIDE SEQUENCE</scope>
</reference>
<proteinExistence type="predicted"/>
<feature type="chain" id="PRO_5040328414" description="Peroxidase" evidence="3">
    <location>
        <begin position="17"/>
        <end position="670"/>
    </location>
</feature>
<dbReference type="PRINTS" id="PR00457">
    <property type="entry name" value="ANPEROXIDASE"/>
</dbReference>
<keyword evidence="2" id="KW-0349">Heme</keyword>
<evidence type="ECO:0008006" key="6">
    <source>
        <dbReference type="Google" id="ProtNLM"/>
    </source>
</evidence>
<dbReference type="OrthoDB" id="823504at2759"/>
<dbReference type="Gene3D" id="1.10.640.10">
    <property type="entry name" value="Haem peroxidase domain superfamily, animal type"/>
    <property type="match status" value="1"/>
</dbReference>
<feature type="binding site" description="axial binding residue" evidence="2">
    <location>
        <position position="411"/>
    </location>
    <ligand>
        <name>heme b</name>
        <dbReference type="ChEBI" id="CHEBI:60344"/>
    </ligand>
    <ligandPart>
        <name>Fe</name>
        <dbReference type="ChEBI" id="CHEBI:18248"/>
    </ligandPart>
</feature>
<sequence>MRFLILAAFLISSTLAIKVPATSYFTYHHGGSIPSQNAAIGPQFSQPVNYYGSFLDSSLKVPTQMCPPTPPPCTKSRYRSLDGSCNNLYNPSWGVANSRYGRLLTPRYGDGVSSPTASVTGHELPNARLISLTVFGESDVPDRGLTIANMQWGQIVTHDMSLTAGGTQSRKHTTRCCTDDGKLIQSGLHSTCFPIIVPKNDPAHSQTGTECMNFVRTLTDRDNFCPDKTQKSYAEQLSVVTAYMDLSHVYGNSEEQNRPIRSFVSGRLLVDNKQGFEYPPQHPNASTTCDLQTPQETCYLGGDMRINQNPGLTIMQIILLREHNRIADNLQALNQHWDDETIFQEARRINIAQFQHVNYYEWLPIMLGHENMLKNELIYQTSHGDYVNDYNPNIDPSVLNSHATAAFRYFHTQIEGQLDFVAEERTISNTIRLSDWFNRPVVVESGDNFDFLSRGMTTQPQETTDINNDVEVKHFLFRRGRPFGLDLKAFDIQRNRDHGLASYNDFREFCGVGRAHGWQDFIDFISPANVDKLKALYESHEDVELTVGGALERHVDGALAGPTFLCILTEQFYRTRVADRFFYERGDSNTAFTSEQLNEIRKTSMARLFCDNGNNIQQMQPAAFRRVSPNNQITSCSNIPYVDLSLWRDHSVPAFKSDYTIYNAPLLVKN</sequence>
<dbReference type="GO" id="GO:0020037">
    <property type="term" value="F:heme binding"/>
    <property type="evidence" value="ECO:0007669"/>
    <property type="project" value="InterPro"/>
</dbReference>
<evidence type="ECO:0000256" key="1">
    <source>
        <dbReference type="ARBA" id="ARBA00022559"/>
    </source>
</evidence>
<keyword evidence="2" id="KW-0408">Iron</keyword>
<keyword evidence="5" id="KW-1185">Reference proteome</keyword>
<accession>A0A9N9RSB1</accession>
<dbReference type="SUPFAM" id="SSF48113">
    <property type="entry name" value="Heme-dependent peroxidases"/>
    <property type="match status" value="1"/>
</dbReference>
<protein>
    <recommendedName>
        <fullName evidence="6">Peroxidase</fullName>
    </recommendedName>
</protein>
<keyword evidence="2" id="KW-0479">Metal-binding</keyword>
<evidence type="ECO:0000256" key="2">
    <source>
        <dbReference type="PIRSR" id="PIRSR619791-2"/>
    </source>
</evidence>
<evidence type="ECO:0000256" key="3">
    <source>
        <dbReference type="SAM" id="SignalP"/>
    </source>
</evidence>
<gene>
    <name evidence="4" type="ORF">CHIRRI_LOCUS5609</name>
</gene>
<evidence type="ECO:0000313" key="5">
    <source>
        <dbReference type="Proteomes" id="UP001153620"/>
    </source>
</evidence>
<dbReference type="InterPro" id="IPR010255">
    <property type="entry name" value="Haem_peroxidase_sf"/>
</dbReference>
<dbReference type="InterPro" id="IPR019791">
    <property type="entry name" value="Haem_peroxidase_animal"/>
</dbReference>
<dbReference type="InterPro" id="IPR037120">
    <property type="entry name" value="Haem_peroxidase_sf_animal"/>
</dbReference>
<dbReference type="PANTHER" id="PTHR11475">
    <property type="entry name" value="OXIDASE/PEROXIDASE"/>
    <property type="match status" value="1"/>
</dbReference>
<dbReference type="PROSITE" id="PS50292">
    <property type="entry name" value="PEROXIDASE_3"/>
    <property type="match status" value="1"/>
</dbReference>
<dbReference type="AlphaFoldDB" id="A0A9N9RSB1"/>
<keyword evidence="3" id="KW-0732">Signal</keyword>
<evidence type="ECO:0000313" key="4">
    <source>
        <dbReference type="EMBL" id="CAG9802703.1"/>
    </source>
</evidence>
<dbReference type="CDD" id="cd09823">
    <property type="entry name" value="peroxinectin_like"/>
    <property type="match status" value="1"/>
</dbReference>
<dbReference type="GO" id="GO:0006979">
    <property type="term" value="P:response to oxidative stress"/>
    <property type="evidence" value="ECO:0007669"/>
    <property type="project" value="InterPro"/>
</dbReference>
<keyword evidence="1" id="KW-0560">Oxidoreductase</keyword>
<dbReference type="EMBL" id="OU895878">
    <property type="protein sequence ID" value="CAG9802703.1"/>
    <property type="molecule type" value="Genomic_DNA"/>
</dbReference>
<organism evidence="4 5">
    <name type="scientific">Chironomus riparius</name>
    <dbReference type="NCBI Taxonomy" id="315576"/>
    <lineage>
        <taxon>Eukaryota</taxon>
        <taxon>Metazoa</taxon>
        <taxon>Ecdysozoa</taxon>
        <taxon>Arthropoda</taxon>
        <taxon>Hexapoda</taxon>
        <taxon>Insecta</taxon>
        <taxon>Pterygota</taxon>
        <taxon>Neoptera</taxon>
        <taxon>Endopterygota</taxon>
        <taxon>Diptera</taxon>
        <taxon>Nematocera</taxon>
        <taxon>Chironomoidea</taxon>
        <taxon>Chironomidae</taxon>
        <taxon>Chironominae</taxon>
        <taxon>Chironomus</taxon>
    </lineage>
</organism>
<feature type="signal peptide" evidence="3">
    <location>
        <begin position="1"/>
        <end position="16"/>
    </location>
</feature>
<dbReference type="PANTHER" id="PTHR11475:SF86">
    <property type="entry name" value="PEROXIDASE"/>
    <property type="match status" value="1"/>
</dbReference>
<dbReference type="FunFam" id="1.10.640.10:FF:000009">
    <property type="entry name" value="Peroxidase, isoform B"/>
    <property type="match status" value="1"/>
</dbReference>
<keyword evidence="1" id="KW-0575">Peroxidase</keyword>
<name>A0A9N9RSB1_9DIPT</name>
<dbReference type="GO" id="GO:0004601">
    <property type="term" value="F:peroxidase activity"/>
    <property type="evidence" value="ECO:0007669"/>
    <property type="project" value="UniProtKB-KW"/>
</dbReference>
<dbReference type="Pfam" id="PF03098">
    <property type="entry name" value="An_peroxidase"/>
    <property type="match status" value="1"/>
</dbReference>
<dbReference type="Proteomes" id="UP001153620">
    <property type="component" value="Chromosome 2"/>
</dbReference>
<reference evidence="4" key="2">
    <citation type="submission" date="2022-10" db="EMBL/GenBank/DDBJ databases">
        <authorList>
            <consortium name="ENA_rothamsted_submissions"/>
            <consortium name="culmorum"/>
            <person name="King R."/>
        </authorList>
    </citation>
    <scope>NUCLEOTIDE SEQUENCE</scope>
</reference>